<comment type="similarity">
    <text evidence="2">Belongs to the DCP1 family.</text>
</comment>
<evidence type="ECO:0000256" key="2">
    <source>
        <dbReference type="ARBA" id="ARBA00008778"/>
    </source>
</evidence>
<dbReference type="GO" id="GO:0008047">
    <property type="term" value="F:enzyme activator activity"/>
    <property type="evidence" value="ECO:0007669"/>
    <property type="project" value="InterPro"/>
</dbReference>
<dbReference type="Pfam" id="PF16741">
    <property type="entry name" value="mRNA_decap_C"/>
    <property type="match status" value="1"/>
</dbReference>
<evidence type="ECO:0000256" key="1">
    <source>
        <dbReference type="ARBA" id="ARBA00004496"/>
    </source>
</evidence>
<dbReference type="AlphaFoldDB" id="A0A9N8PZ88"/>
<dbReference type="Pfam" id="PF06058">
    <property type="entry name" value="DCP1"/>
    <property type="match status" value="1"/>
</dbReference>
<evidence type="ECO:0000256" key="5">
    <source>
        <dbReference type="ARBA" id="ARBA00023161"/>
    </source>
</evidence>
<dbReference type="GO" id="GO:0003729">
    <property type="term" value="F:mRNA binding"/>
    <property type="evidence" value="ECO:0007669"/>
    <property type="project" value="TreeGrafter"/>
</dbReference>
<evidence type="ECO:0000313" key="9">
    <source>
        <dbReference type="Proteomes" id="UP001154114"/>
    </source>
</evidence>
<dbReference type="InterPro" id="IPR010334">
    <property type="entry name" value="Dcp1"/>
</dbReference>
<evidence type="ECO:0000256" key="4">
    <source>
        <dbReference type="ARBA" id="ARBA00022664"/>
    </source>
</evidence>
<name>A0A9N8PZ88_CHRIL</name>
<gene>
    <name evidence="8" type="ORF">CINC_LOCUS3196</name>
</gene>
<organism evidence="8 9">
    <name type="scientific">Chrysodeixis includens</name>
    <name type="common">Soybean looper</name>
    <name type="synonym">Pseudoplusia includens</name>
    <dbReference type="NCBI Taxonomy" id="689277"/>
    <lineage>
        <taxon>Eukaryota</taxon>
        <taxon>Metazoa</taxon>
        <taxon>Ecdysozoa</taxon>
        <taxon>Arthropoda</taxon>
        <taxon>Hexapoda</taxon>
        <taxon>Insecta</taxon>
        <taxon>Pterygota</taxon>
        <taxon>Neoptera</taxon>
        <taxon>Endopterygota</taxon>
        <taxon>Lepidoptera</taxon>
        <taxon>Glossata</taxon>
        <taxon>Ditrysia</taxon>
        <taxon>Noctuoidea</taxon>
        <taxon>Noctuidae</taxon>
        <taxon>Plusiinae</taxon>
        <taxon>Chrysodeixis</taxon>
    </lineage>
</organism>
<dbReference type="PANTHER" id="PTHR16290">
    <property type="entry name" value="TRANSCRIPTION FACTOR SMIF DECAPPING ENZYME DCP1"/>
    <property type="match status" value="1"/>
</dbReference>
<dbReference type="InterPro" id="IPR031953">
    <property type="entry name" value="mRNA_decap_C"/>
</dbReference>
<dbReference type="GO" id="GO:0000290">
    <property type="term" value="P:deadenylation-dependent decapping of nuclear-transcribed mRNA"/>
    <property type="evidence" value="ECO:0007669"/>
    <property type="project" value="InterPro"/>
</dbReference>
<dbReference type="GO" id="GO:0000184">
    <property type="term" value="P:nuclear-transcribed mRNA catabolic process, nonsense-mediated decay"/>
    <property type="evidence" value="ECO:0007669"/>
    <property type="project" value="UniProtKB-KW"/>
</dbReference>
<keyword evidence="4" id="KW-0507">mRNA processing</keyword>
<dbReference type="Gene3D" id="2.30.29.30">
    <property type="entry name" value="Pleckstrin-homology domain (PH domain)/Phosphotyrosine-binding domain (PTB)"/>
    <property type="match status" value="1"/>
</dbReference>
<protein>
    <recommendedName>
        <fullName evidence="7">mRNA-decapping enzyme C-terminal domain-containing protein</fullName>
    </recommendedName>
</protein>
<keyword evidence="9" id="KW-1185">Reference proteome</keyword>
<sequence>MADTGLRMNFAALKRADPYAREIIDSATHVALYTFEENEWEKTNIEGALFVYSRNGEPYHSLVIMNRLSTNNLIEPVSKGIELQLKEPFLLYRNAKCRIYGIWFYDKDECVRVATKLNSLIKESMKQIPGTENMAQNAVYSSSTPSSAPVDIFSMLSKAQDDFNSNKGLVANKSDSTPSRAPDMTSQSVMDFFAKAGSGAAAQMPAVSSLPSPGIFGPRPTDAREVPQLLQRLMSNPAHSVEHIEKQQRSVTPQEAQSSNGNMNLDSAIRQNCGFPLKSTPIDKPNQQRISGMKKGGQLDSNETNGIIPLENELNLMHISSPKPTSPLATYLNQSQDISHTVSSFNGSNLEEIGMYPAIGSVTTQQKPALMPPTMFTASTGGDVQPSPEPLTRNQLLQAFNYLLKHDADFVNKLHEAYVKSFSEKAFSVS</sequence>
<accession>A0A9N8PZ88</accession>
<dbReference type="InterPro" id="IPR011993">
    <property type="entry name" value="PH-like_dom_sf"/>
</dbReference>
<feature type="compositionally biased region" description="Polar residues" evidence="6">
    <location>
        <begin position="249"/>
        <end position="265"/>
    </location>
</feature>
<dbReference type="EMBL" id="LR824017">
    <property type="protein sequence ID" value="CAD0201526.1"/>
    <property type="molecule type" value="Genomic_DNA"/>
</dbReference>
<evidence type="ECO:0000313" key="8">
    <source>
        <dbReference type="EMBL" id="CAD0201526.1"/>
    </source>
</evidence>
<dbReference type="PANTHER" id="PTHR16290:SF0">
    <property type="entry name" value="DECAPPING PROTEIN 1, ISOFORM A"/>
    <property type="match status" value="1"/>
</dbReference>
<dbReference type="GO" id="GO:0000932">
    <property type="term" value="C:P-body"/>
    <property type="evidence" value="ECO:0007669"/>
    <property type="project" value="TreeGrafter"/>
</dbReference>
<evidence type="ECO:0000256" key="3">
    <source>
        <dbReference type="ARBA" id="ARBA00022490"/>
    </source>
</evidence>
<reference evidence="8" key="1">
    <citation type="submission" date="2021-12" db="EMBL/GenBank/DDBJ databases">
        <authorList>
            <person name="King R."/>
        </authorList>
    </citation>
    <scope>NUCLEOTIDE SEQUENCE</scope>
</reference>
<dbReference type="OrthoDB" id="440673at2759"/>
<proteinExistence type="inferred from homology"/>
<dbReference type="Gene3D" id="6.10.140.2030">
    <property type="match status" value="1"/>
</dbReference>
<dbReference type="GO" id="GO:0006397">
    <property type="term" value="P:mRNA processing"/>
    <property type="evidence" value="ECO:0007669"/>
    <property type="project" value="UniProtKB-KW"/>
</dbReference>
<dbReference type="Proteomes" id="UP001154114">
    <property type="component" value="Chromosome 14"/>
</dbReference>
<keyword evidence="5" id="KW-0866">Nonsense-mediated mRNA decay</keyword>
<feature type="domain" description="mRNA-decapping enzyme C-terminal" evidence="7">
    <location>
        <begin position="389"/>
        <end position="426"/>
    </location>
</feature>
<evidence type="ECO:0000256" key="6">
    <source>
        <dbReference type="SAM" id="MobiDB-lite"/>
    </source>
</evidence>
<dbReference type="SUPFAM" id="SSF50729">
    <property type="entry name" value="PH domain-like"/>
    <property type="match status" value="1"/>
</dbReference>
<feature type="region of interest" description="Disordered" evidence="6">
    <location>
        <begin position="243"/>
        <end position="265"/>
    </location>
</feature>
<evidence type="ECO:0000259" key="7">
    <source>
        <dbReference type="Pfam" id="PF16741"/>
    </source>
</evidence>
<dbReference type="CDD" id="cd09804">
    <property type="entry name" value="Dcp1"/>
    <property type="match status" value="1"/>
</dbReference>
<keyword evidence="3" id="KW-0963">Cytoplasm</keyword>
<dbReference type="GO" id="GO:0031087">
    <property type="term" value="P:deadenylation-independent decapping of nuclear-transcribed mRNA"/>
    <property type="evidence" value="ECO:0007669"/>
    <property type="project" value="TreeGrafter"/>
</dbReference>
<comment type="subcellular location">
    <subcellularLocation>
        <location evidence="1">Cytoplasm</location>
    </subcellularLocation>
</comment>